<dbReference type="EMBL" id="JBHRXV010000011">
    <property type="protein sequence ID" value="MFC3713582.1"/>
    <property type="molecule type" value="Genomic_DNA"/>
</dbReference>
<dbReference type="InterPro" id="IPR051012">
    <property type="entry name" value="CellSynth/LPSAsmb/PSIAsmb"/>
</dbReference>
<dbReference type="InterPro" id="IPR011990">
    <property type="entry name" value="TPR-like_helical_dom_sf"/>
</dbReference>
<dbReference type="Gene3D" id="1.25.40.10">
    <property type="entry name" value="Tetratricopeptide repeat domain"/>
    <property type="match status" value="1"/>
</dbReference>
<evidence type="ECO:0000256" key="4">
    <source>
        <dbReference type="SAM" id="SignalP"/>
    </source>
</evidence>
<dbReference type="SUPFAM" id="SSF48452">
    <property type="entry name" value="TPR-like"/>
    <property type="match status" value="1"/>
</dbReference>
<evidence type="ECO:0000313" key="6">
    <source>
        <dbReference type="Proteomes" id="UP001595615"/>
    </source>
</evidence>
<evidence type="ECO:0000256" key="1">
    <source>
        <dbReference type="ARBA" id="ARBA00022737"/>
    </source>
</evidence>
<dbReference type="PANTHER" id="PTHR45586">
    <property type="entry name" value="TPR REPEAT-CONTAINING PROTEIN PA4667"/>
    <property type="match status" value="1"/>
</dbReference>
<feature type="chain" id="PRO_5045573404" evidence="4">
    <location>
        <begin position="22"/>
        <end position="558"/>
    </location>
</feature>
<sequence>MRQLKRFAVVALLLGGTAAQATILDSYRSGLHDYVQGRHAWSDDELGRASGYFAGALSHAPDDPVLLRRTFDLALAAGDQAMAMKLAPRIAKNERYDTTIALLQVADALQKKNWKGLDAARQQLSDAGFAGFAAPVIEAWTLEARGKTKAALAKLDPASQEGFAKAYLTEHRAHLLSADKQWDGAAALYETLLAGEGASVTRIRLAAATALQKAKRGDDARKVLEAGARDPVIAAALARFNAGEPLKGGVTAPRDGISELFARMAADLSRERPIPIALVLARLSTFLTPENGESWLVTGDVLARSGQYDAALTALDHIKPTDTIGSLARARRAGILLETDRAPQSVALLEAAAKVPEASLEDWSRLGEAYQRTERFADSAKAYDKALAMAKTDTPDLWTLYFSRGAAHERAGNWPQAEGDLRQALKLAPKEAAVLNYLGYALLDRGERLPEATTLIEQAVELRPDDGHIVDSLGWAHFVAGRYDKAVELLERAVADVPDDATINEHLGDAYWKVGRHVEARFRWKASLEGEPADDARKRVLAKLDYGLDRAALAARQP</sequence>
<keyword evidence="4" id="KW-0732">Signal</keyword>
<feature type="repeat" description="TPR" evidence="3">
    <location>
        <begin position="467"/>
        <end position="500"/>
    </location>
</feature>
<dbReference type="PROSITE" id="PS50005">
    <property type="entry name" value="TPR"/>
    <property type="match status" value="3"/>
</dbReference>
<dbReference type="Pfam" id="PF13432">
    <property type="entry name" value="TPR_16"/>
    <property type="match status" value="1"/>
</dbReference>
<accession>A0ABV7XE87</accession>
<keyword evidence="6" id="KW-1185">Reference proteome</keyword>
<keyword evidence="1" id="KW-0677">Repeat</keyword>
<evidence type="ECO:0000313" key="5">
    <source>
        <dbReference type="EMBL" id="MFC3713582.1"/>
    </source>
</evidence>
<feature type="repeat" description="TPR" evidence="3">
    <location>
        <begin position="398"/>
        <end position="431"/>
    </location>
</feature>
<evidence type="ECO:0000256" key="3">
    <source>
        <dbReference type="PROSITE-ProRule" id="PRU00339"/>
    </source>
</evidence>
<comment type="caution">
    <text evidence="5">The sequence shown here is derived from an EMBL/GenBank/DDBJ whole genome shotgun (WGS) entry which is preliminary data.</text>
</comment>
<gene>
    <name evidence="5" type="ORF">ACFOMD_13460</name>
</gene>
<dbReference type="Pfam" id="PF13424">
    <property type="entry name" value="TPR_12"/>
    <property type="match status" value="1"/>
</dbReference>
<keyword evidence="2 3" id="KW-0802">TPR repeat</keyword>
<feature type="signal peptide" evidence="4">
    <location>
        <begin position="1"/>
        <end position="21"/>
    </location>
</feature>
<reference evidence="6" key="1">
    <citation type="journal article" date="2019" name="Int. J. Syst. Evol. Microbiol.">
        <title>The Global Catalogue of Microorganisms (GCM) 10K type strain sequencing project: providing services to taxonomists for standard genome sequencing and annotation.</title>
        <authorList>
            <consortium name="The Broad Institute Genomics Platform"/>
            <consortium name="The Broad Institute Genome Sequencing Center for Infectious Disease"/>
            <person name="Wu L."/>
            <person name="Ma J."/>
        </authorList>
    </citation>
    <scope>NUCLEOTIDE SEQUENCE [LARGE SCALE GENOMIC DNA]</scope>
    <source>
        <strain evidence="6">KCTC 42644</strain>
    </source>
</reference>
<proteinExistence type="predicted"/>
<dbReference type="RefSeq" id="WP_380862213.1">
    <property type="nucleotide sequence ID" value="NZ_JBHRXV010000011.1"/>
</dbReference>
<dbReference type="SMART" id="SM00028">
    <property type="entry name" value="TPR"/>
    <property type="match status" value="5"/>
</dbReference>
<evidence type="ECO:0000256" key="2">
    <source>
        <dbReference type="ARBA" id="ARBA00022803"/>
    </source>
</evidence>
<organism evidence="5 6">
    <name type="scientific">Sphingoaurantiacus capsulatus</name>
    <dbReference type="NCBI Taxonomy" id="1771310"/>
    <lineage>
        <taxon>Bacteria</taxon>
        <taxon>Pseudomonadati</taxon>
        <taxon>Pseudomonadota</taxon>
        <taxon>Alphaproteobacteria</taxon>
        <taxon>Sphingomonadales</taxon>
        <taxon>Sphingosinicellaceae</taxon>
        <taxon>Sphingoaurantiacus</taxon>
    </lineage>
</organism>
<name>A0ABV7XE87_9SPHN</name>
<dbReference type="Proteomes" id="UP001595615">
    <property type="component" value="Unassembled WGS sequence"/>
</dbReference>
<protein>
    <submittedName>
        <fullName evidence="5">Tetratricopeptide repeat protein</fullName>
    </submittedName>
</protein>
<feature type="repeat" description="TPR" evidence="3">
    <location>
        <begin position="360"/>
        <end position="393"/>
    </location>
</feature>
<dbReference type="PANTHER" id="PTHR45586:SF1">
    <property type="entry name" value="LIPOPOLYSACCHARIDE ASSEMBLY PROTEIN B"/>
    <property type="match status" value="1"/>
</dbReference>
<dbReference type="InterPro" id="IPR019734">
    <property type="entry name" value="TPR_rpt"/>
</dbReference>